<evidence type="ECO:0000256" key="1">
    <source>
        <dbReference type="ARBA" id="ARBA00022723"/>
    </source>
</evidence>
<dbReference type="RefSeq" id="XP_035321848.1">
    <property type="nucleotide sequence ID" value="XM_035468714.1"/>
</dbReference>
<dbReference type="GO" id="GO:0006508">
    <property type="term" value="P:proteolysis"/>
    <property type="evidence" value="ECO:0007669"/>
    <property type="project" value="UniProtKB-KW"/>
</dbReference>
<dbReference type="Pfam" id="PF13923">
    <property type="entry name" value="zf-C3HC4_2"/>
    <property type="match status" value="1"/>
</dbReference>
<proteinExistence type="predicted"/>
<name>A0A9P5D465_9HYPO</name>
<organism evidence="9 10">
    <name type="scientific">Geosmithia morbida</name>
    <dbReference type="NCBI Taxonomy" id="1094350"/>
    <lineage>
        <taxon>Eukaryota</taxon>
        <taxon>Fungi</taxon>
        <taxon>Dikarya</taxon>
        <taxon>Ascomycota</taxon>
        <taxon>Pezizomycotina</taxon>
        <taxon>Sordariomycetes</taxon>
        <taxon>Hypocreomycetidae</taxon>
        <taxon>Hypocreales</taxon>
        <taxon>Bionectriaceae</taxon>
        <taxon>Geosmithia</taxon>
    </lineage>
</organism>
<dbReference type="InterPro" id="IPR001841">
    <property type="entry name" value="Znf_RING"/>
</dbReference>
<feature type="compositionally biased region" description="Low complexity" evidence="5">
    <location>
        <begin position="34"/>
        <end position="54"/>
    </location>
</feature>
<feature type="domain" description="Lon N-terminal" evidence="8">
    <location>
        <begin position="325"/>
        <end position="603"/>
    </location>
</feature>
<feature type="domain" description="RING-type" evidence="7">
    <location>
        <begin position="237"/>
        <end position="275"/>
    </location>
</feature>
<dbReference type="PANTHER" id="PTHR23327:SF42">
    <property type="entry name" value="LON PEPTIDASE N-TERMINAL DOMAIN AND RING FINGER PROTEIN C14F5.10C"/>
    <property type="match status" value="1"/>
</dbReference>
<dbReference type="PROSITE" id="PS50089">
    <property type="entry name" value="ZF_RING_2"/>
    <property type="match status" value="2"/>
</dbReference>
<feature type="region of interest" description="Disordered" evidence="5">
    <location>
        <begin position="155"/>
        <end position="178"/>
    </location>
</feature>
<keyword evidence="6" id="KW-0472">Membrane</keyword>
<feature type="compositionally biased region" description="Low complexity" evidence="5">
    <location>
        <begin position="462"/>
        <end position="472"/>
    </location>
</feature>
<keyword evidence="10" id="KW-1185">Reference proteome</keyword>
<feature type="compositionally biased region" description="Polar residues" evidence="5">
    <location>
        <begin position="155"/>
        <end position="167"/>
    </location>
</feature>
<dbReference type="Gene3D" id="2.30.130.40">
    <property type="entry name" value="LON domain-like"/>
    <property type="match status" value="1"/>
</dbReference>
<dbReference type="InterPro" id="IPR013083">
    <property type="entry name" value="Znf_RING/FYVE/PHD"/>
</dbReference>
<evidence type="ECO:0000256" key="3">
    <source>
        <dbReference type="ARBA" id="ARBA00022833"/>
    </source>
</evidence>
<feature type="compositionally biased region" description="Basic and acidic residues" evidence="5">
    <location>
        <begin position="17"/>
        <end position="30"/>
    </location>
</feature>
<accession>A0A9P5D465</accession>
<dbReference type="PROSITE" id="PS51787">
    <property type="entry name" value="LON_N"/>
    <property type="match status" value="1"/>
</dbReference>
<feature type="compositionally biased region" description="Basic and acidic residues" evidence="5">
    <location>
        <begin position="498"/>
        <end position="520"/>
    </location>
</feature>
<dbReference type="OrthoDB" id="264917at2759"/>
<dbReference type="SMART" id="SM00184">
    <property type="entry name" value="RING"/>
    <property type="match status" value="2"/>
</dbReference>
<feature type="domain" description="RING-type" evidence="7">
    <location>
        <begin position="66"/>
        <end position="117"/>
    </location>
</feature>
<feature type="compositionally biased region" description="Basic and acidic residues" evidence="5">
    <location>
        <begin position="473"/>
        <end position="486"/>
    </location>
</feature>
<dbReference type="Pfam" id="PF02190">
    <property type="entry name" value="LON_substr_bdg"/>
    <property type="match status" value="1"/>
</dbReference>
<dbReference type="PANTHER" id="PTHR23327">
    <property type="entry name" value="RING FINGER PROTEIN 127"/>
    <property type="match status" value="1"/>
</dbReference>
<dbReference type="InterPro" id="IPR003111">
    <property type="entry name" value="Lon_prtase_N"/>
</dbReference>
<dbReference type="Gene3D" id="3.30.40.10">
    <property type="entry name" value="Zinc/RING finger domain, C3HC4 (zinc finger)"/>
    <property type="match status" value="2"/>
</dbReference>
<dbReference type="GO" id="GO:0008233">
    <property type="term" value="F:peptidase activity"/>
    <property type="evidence" value="ECO:0007669"/>
    <property type="project" value="UniProtKB-KW"/>
</dbReference>
<dbReference type="InterPro" id="IPR017907">
    <property type="entry name" value="Znf_RING_CS"/>
</dbReference>
<evidence type="ECO:0000259" key="8">
    <source>
        <dbReference type="PROSITE" id="PS51787"/>
    </source>
</evidence>
<feature type="region of interest" description="Disordered" evidence="5">
    <location>
        <begin position="1"/>
        <end position="54"/>
    </location>
</feature>
<keyword evidence="1" id="KW-0479">Metal-binding</keyword>
<evidence type="ECO:0000256" key="5">
    <source>
        <dbReference type="SAM" id="MobiDB-lite"/>
    </source>
</evidence>
<keyword evidence="9" id="KW-0645">Protease</keyword>
<feature type="transmembrane region" description="Helical" evidence="6">
    <location>
        <begin position="607"/>
        <end position="627"/>
    </location>
</feature>
<protein>
    <submittedName>
        <fullName evidence="9">ATP-dependent protease La (LON) domain</fullName>
    </submittedName>
</protein>
<dbReference type="InterPro" id="IPR015947">
    <property type="entry name" value="PUA-like_sf"/>
</dbReference>
<keyword evidence="3" id="KW-0862">Zinc</keyword>
<reference evidence="9" key="1">
    <citation type="submission" date="2020-03" db="EMBL/GenBank/DDBJ databases">
        <title>Site-based positive gene gene selection in Geosmithia morbida across the United States reveals a broad range of putative effectors and factors for local host and environmental adapation.</title>
        <authorList>
            <person name="Onufrak A."/>
            <person name="Murdoch R.W."/>
            <person name="Gazis R."/>
            <person name="Huff M."/>
            <person name="Staton M."/>
            <person name="Klingeman W."/>
            <person name="Hadziabdic D."/>
        </authorList>
    </citation>
    <scope>NUCLEOTIDE SEQUENCE</scope>
    <source>
        <strain evidence="9">1262</strain>
    </source>
</reference>
<dbReference type="SUPFAM" id="SSF57850">
    <property type="entry name" value="RING/U-box"/>
    <property type="match status" value="2"/>
</dbReference>
<gene>
    <name evidence="9" type="ORF">GMORB2_6746</name>
</gene>
<keyword evidence="6" id="KW-0812">Transmembrane</keyword>
<keyword evidence="9" id="KW-0378">Hydrolase</keyword>
<dbReference type="SUPFAM" id="SSF88697">
    <property type="entry name" value="PUA domain-like"/>
    <property type="match status" value="1"/>
</dbReference>
<dbReference type="InterPro" id="IPR046336">
    <property type="entry name" value="Lon_prtase_N_sf"/>
</dbReference>
<comment type="caution">
    <text evidence="9">The sequence shown here is derived from an EMBL/GenBank/DDBJ whole genome shotgun (WGS) entry which is preliminary data.</text>
</comment>
<evidence type="ECO:0000313" key="10">
    <source>
        <dbReference type="Proteomes" id="UP000749293"/>
    </source>
</evidence>
<keyword evidence="6" id="KW-1133">Transmembrane helix</keyword>
<dbReference type="SMART" id="SM00464">
    <property type="entry name" value="LON"/>
    <property type="match status" value="1"/>
</dbReference>
<sequence length="633" mass="71253">MSPGQPEVATGPPDQGFRQDLDARRPRDSVDANSPTISSTTSTTPASSFTAPEPSQARGVVRLFQCRLCSSPFRDPVALPCGRALCRTCLPQPHDRLNITYPTGLERSKGIVCPFDDCRKEHALIDCSSDIILNKLVDFLRDAVIRDTREVGRSTSIAAVPPRSSQDGEGERPAGPADLSVIQGGQLAAVWALADRGGLHFDQQVVYGDAELDEAPARPDSDVIRRLQDDSRSEMDCQVCYGLFCDPLTTACGHTFCRSCLQRILDHSQYCPICRRRLPMNPMLNRTACPSNSTLSRMIDAFWADELVQRRKTIAADQDLGHGGDYDIALFVCTMAFPMMPTFLHVFEPRYRLLIRRALDGDRTFGMVLPKRPRYVDDAYFHEYGTLLRITNAHFYPDGRSLVETRGVSRFRVIGHGILDGYAVGKIERIDDVSVEEEEESEAQEAQAASARGDYSAGKSPQGQQEQQQQQRRQQEHQEHQGRRQSTETSPPTPPPEGENRHQHEDDRGPQGVRRSRDADAMSTRSLADFALEFVSRMRARGVPWLSDHMIEIYGECPSDAALLPWWLASTLPLRDSEKYLLLRTSSVRDRLKICYRWIVEWESSPWWVLLIYFLIFVLFLLAVLSISQTVHA</sequence>
<dbReference type="GeneID" id="55972969"/>
<dbReference type="Gene3D" id="1.20.58.1480">
    <property type="match status" value="1"/>
</dbReference>
<evidence type="ECO:0000259" key="7">
    <source>
        <dbReference type="PROSITE" id="PS50089"/>
    </source>
</evidence>
<dbReference type="AlphaFoldDB" id="A0A9P5D465"/>
<evidence type="ECO:0000256" key="2">
    <source>
        <dbReference type="ARBA" id="ARBA00022771"/>
    </source>
</evidence>
<keyword evidence="2 4" id="KW-0863">Zinc-finger</keyword>
<dbReference type="GO" id="GO:0061630">
    <property type="term" value="F:ubiquitin protein ligase activity"/>
    <property type="evidence" value="ECO:0007669"/>
    <property type="project" value="TreeGrafter"/>
</dbReference>
<dbReference type="GO" id="GO:0008270">
    <property type="term" value="F:zinc ion binding"/>
    <property type="evidence" value="ECO:0007669"/>
    <property type="project" value="UniProtKB-KW"/>
</dbReference>
<dbReference type="CDD" id="cd16514">
    <property type="entry name" value="RING-HC_LONFs_rpt2"/>
    <property type="match status" value="1"/>
</dbReference>
<evidence type="ECO:0000313" key="9">
    <source>
        <dbReference type="EMBL" id="KAF4123196.1"/>
    </source>
</evidence>
<feature type="compositionally biased region" description="Acidic residues" evidence="5">
    <location>
        <begin position="434"/>
        <end position="443"/>
    </location>
</feature>
<evidence type="ECO:0000256" key="4">
    <source>
        <dbReference type="PROSITE-ProRule" id="PRU00175"/>
    </source>
</evidence>
<dbReference type="Proteomes" id="UP000749293">
    <property type="component" value="Unassembled WGS sequence"/>
</dbReference>
<dbReference type="EMBL" id="JAANYQ010000007">
    <property type="protein sequence ID" value="KAF4123196.1"/>
    <property type="molecule type" value="Genomic_DNA"/>
</dbReference>
<feature type="region of interest" description="Disordered" evidence="5">
    <location>
        <begin position="434"/>
        <end position="521"/>
    </location>
</feature>
<evidence type="ECO:0000256" key="6">
    <source>
        <dbReference type="SAM" id="Phobius"/>
    </source>
</evidence>
<dbReference type="PROSITE" id="PS00518">
    <property type="entry name" value="ZF_RING_1"/>
    <property type="match status" value="1"/>
</dbReference>